<protein>
    <submittedName>
        <fullName evidence="2">Uncharacterized protein</fullName>
    </submittedName>
</protein>
<dbReference type="EMBL" id="JAGQKY010000051">
    <property type="protein sequence ID" value="MCA9397497.1"/>
    <property type="molecule type" value="Genomic_DNA"/>
</dbReference>
<gene>
    <name evidence="2" type="ORF">KC573_01595</name>
</gene>
<dbReference type="AlphaFoldDB" id="A0A955RWW4"/>
<proteinExistence type="predicted"/>
<accession>A0A955RWW4</accession>
<reference evidence="2" key="1">
    <citation type="submission" date="2020-04" db="EMBL/GenBank/DDBJ databases">
        <authorList>
            <person name="Zhang T."/>
        </authorList>
    </citation>
    <scope>NUCLEOTIDE SEQUENCE</scope>
    <source>
        <strain evidence="2">HKST-UBA02</strain>
    </source>
</reference>
<dbReference type="Proteomes" id="UP000699691">
    <property type="component" value="Unassembled WGS sequence"/>
</dbReference>
<feature type="transmembrane region" description="Helical" evidence="1">
    <location>
        <begin position="141"/>
        <end position="167"/>
    </location>
</feature>
<keyword evidence="1" id="KW-0812">Transmembrane</keyword>
<organism evidence="2 3">
    <name type="scientific">candidate division WWE3 bacterium</name>
    <dbReference type="NCBI Taxonomy" id="2053526"/>
    <lineage>
        <taxon>Bacteria</taxon>
        <taxon>Katanobacteria</taxon>
    </lineage>
</organism>
<feature type="transmembrane region" description="Helical" evidence="1">
    <location>
        <begin position="173"/>
        <end position="193"/>
    </location>
</feature>
<keyword evidence="1" id="KW-0472">Membrane</keyword>
<feature type="transmembrane region" description="Helical" evidence="1">
    <location>
        <begin position="93"/>
        <end position="115"/>
    </location>
</feature>
<feature type="transmembrane region" description="Helical" evidence="1">
    <location>
        <begin position="20"/>
        <end position="38"/>
    </location>
</feature>
<comment type="caution">
    <text evidence="2">The sequence shown here is derived from an EMBL/GenBank/DDBJ whole genome shotgun (WGS) entry which is preliminary data.</text>
</comment>
<feature type="transmembrane region" description="Helical" evidence="1">
    <location>
        <begin position="58"/>
        <end position="81"/>
    </location>
</feature>
<name>A0A955RWW4_UNCKA</name>
<sequence>MDTGIFANDPVRILLGQNPWLVYLIGLVFIPGPIIMSAMRWYDIKYGNGIQEGIDGYLAWWVIILFDIVGGPIFVGLAAVFAQKTAGFESTTAAHWGWCLLAGAFAVGSVTFFILTAHHADWTKTAGASIRSLNMYGRYHALMFFTLAYLMASVIIRGSVLVITQWIEIPTETLVVFFGLVIVVLSTFVYPTIGPDVGIRQGEMPRPGELIGTDF</sequence>
<evidence type="ECO:0000256" key="1">
    <source>
        <dbReference type="SAM" id="Phobius"/>
    </source>
</evidence>
<evidence type="ECO:0000313" key="2">
    <source>
        <dbReference type="EMBL" id="MCA9397497.1"/>
    </source>
</evidence>
<evidence type="ECO:0000313" key="3">
    <source>
        <dbReference type="Proteomes" id="UP000699691"/>
    </source>
</evidence>
<keyword evidence="1" id="KW-1133">Transmembrane helix</keyword>
<reference evidence="2" key="2">
    <citation type="journal article" date="2021" name="Microbiome">
        <title>Successional dynamics and alternative stable states in a saline activated sludge microbial community over 9 years.</title>
        <authorList>
            <person name="Wang Y."/>
            <person name="Ye J."/>
            <person name="Ju F."/>
            <person name="Liu L."/>
            <person name="Boyd J.A."/>
            <person name="Deng Y."/>
            <person name="Parks D.H."/>
            <person name="Jiang X."/>
            <person name="Yin X."/>
            <person name="Woodcroft B.J."/>
            <person name="Tyson G.W."/>
            <person name="Hugenholtz P."/>
            <person name="Polz M.F."/>
            <person name="Zhang T."/>
        </authorList>
    </citation>
    <scope>NUCLEOTIDE SEQUENCE</scope>
    <source>
        <strain evidence="2">HKST-UBA02</strain>
    </source>
</reference>